<evidence type="ECO:0000313" key="2">
    <source>
        <dbReference type="EMBL" id="AWV22465.1"/>
    </source>
</evidence>
<protein>
    <submittedName>
        <fullName evidence="2">Uncharacterized protein</fullName>
    </submittedName>
</protein>
<feature type="compositionally biased region" description="Basic and acidic residues" evidence="1">
    <location>
        <begin position="86"/>
        <end position="101"/>
    </location>
</feature>
<feature type="region of interest" description="Disordered" evidence="1">
    <location>
        <begin position="1"/>
        <end position="43"/>
    </location>
</feature>
<name>A0A4Y1MWR2_9PROT</name>
<dbReference type="EMBL" id="CP025189">
    <property type="protein sequence ID" value="AWV22465.1"/>
    <property type="molecule type" value="Genomic_DNA"/>
</dbReference>
<feature type="region of interest" description="Disordered" evidence="1">
    <location>
        <begin position="71"/>
        <end position="133"/>
    </location>
</feature>
<proteinExistence type="predicted"/>
<organism evidence="2">
    <name type="scientific">Roseomonas mucosa</name>
    <dbReference type="NCBI Taxonomy" id="207340"/>
    <lineage>
        <taxon>Bacteria</taxon>
        <taxon>Pseudomonadati</taxon>
        <taxon>Pseudomonadota</taxon>
        <taxon>Alphaproteobacteria</taxon>
        <taxon>Acetobacterales</taxon>
        <taxon>Roseomonadaceae</taxon>
        <taxon>Roseomonas</taxon>
    </lineage>
</organism>
<gene>
    <name evidence="2" type="ORF">RADP37_05221</name>
</gene>
<evidence type="ECO:0000256" key="1">
    <source>
        <dbReference type="SAM" id="MobiDB-lite"/>
    </source>
</evidence>
<reference evidence="2" key="1">
    <citation type="submission" date="2017-12" db="EMBL/GenBank/DDBJ databases">
        <authorList>
            <person name="Martens C."/>
            <person name="Dahlstrom E."/>
            <person name="Barbian K."/>
            <person name="Sykora L."/>
            <person name="Ricklefs S."/>
            <person name="Bruno D."/>
            <person name="Anzick I."/>
            <person name="Myles I."/>
            <person name="Datta S.K."/>
        </authorList>
    </citation>
    <scope>NUCLEOTIDE SEQUENCE</scope>
    <source>
        <strain evidence="2">AD2</strain>
    </source>
</reference>
<accession>A0A4Y1MWR2</accession>
<dbReference type="AlphaFoldDB" id="A0A4Y1MWR2"/>
<sequence length="218" mass="23235">MTSGACAGPSAGSVQRGPPGLSGEPQPQSRESGGGGGEAVCALARQGSSRIKASTRARIWSPRSLWDGQARADSYGMARPGSAGSYRERTGRPSETADRPEMQAGPEIGGSGIMGDDAESENRPAGDTARPHVHPRSALIRTQRRPLCFLSLNSARFRLPMTLIIQSLMSYTRCCDDFFCVVTKLFCAEGRVQSDAGRAVLSPSRVMRRIAARSVLHT</sequence>